<accession>A0A0C2GD37</accession>
<evidence type="ECO:0000313" key="2">
    <source>
        <dbReference type="Proteomes" id="UP000054047"/>
    </source>
</evidence>
<dbReference type="AlphaFoldDB" id="A0A0C2GD37"/>
<dbReference type="InterPro" id="IPR012337">
    <property type="entry name" value="RNaseH-like_sf"/>
</dbReference>
<evidence type="ECO:0000313" key="1">
    <source>
        <dbReference type="EMBL" id="KIH59035.1"/>
    </source>
</evidence>
<proteinExistence type="predicted"/>
<sequence length="211" mass="24305">MLVRILEVRRALELFLLDHTNYPQLDATDWELMKKIVEVLKPLSIATNAVQSRFYSPISVVIPLYKVILRKLEHEEEKGTMPRICKAIREELVAKMCGWENEEELVLATMLDPRFKDAYFGPVEREMLVAKVEELAFEAYEGGGSSPSSIENELEDANNPFYTFLNDEENREEVPVVGKMDARAKALTVSRTSIQFSQMKHSVLFCNLFRK</sequence>
<gene>
    <name evidence="1" type="ORF">ANCDUO_10748</name>
</gene>
<dbReference type="EMBL" id="KN732413">
    <property type="protein sequence ID" value="KIH59035.1"/>
    <property type="molecule type" value="Genomic_DNA"/>
</dbReference>
<dbReference type="Proteomes" id="UP000054047">
    <property type="component" value="Unassembled WGS sequence"/>
</dbReference>
<dbReference type="SUPFAM" id="SSF53098">
    <property type="entry name" value="Ribonuclease H-like"/>
    <property type="match status" value="1"/>
</dbReference>
<keyword evidence="2" id="KW-1185">Reference proteome</keyword>
<organism evidence="1 2">
    <name type="scientific">Ancylostoma duodenale</name>
    <dbReference type="NCBI Taxonomy" id="51022"/>
    <lineage>
        <taxon>Eukaryota</taxon>
        <taxon>Metazoa</taxon>
        <taxon>Ecdysozoa</taxon>
        <taxon>Nematoda</taxon>
        <taxon>Chromadorea</taxon>
        <taxon>Rhabditida</taxon>
        <taxon>Rhabditina</taxon>
        <taxon>Rhabditomorpha</taxon>
        <taxon>Strongyloidea</taxon>
        <taxon>Ancylostomatidae</taxon>
        <taxon>Ancylostomatinae</taxon>
        <taxon>Ancylostoma</taxon>
    </lineage>
</organism>
<name>A0A0C2GD37_9BILA</name>
<protein>
    <submittedName>
        <fullName evidence="1">Uncharacterized protein</fullName>
    </submittedName>
</protein>
<dbReference type="OrthoDB" id="5865631at2759"/>
<reference evidence="1 2" key="1">
    <citation type="submission" date="2013-12" db="EMBL/GenBank/DDBJ databases">
        <title>Draft genome of the parsitic nematode Ancylostoma duodenale.</title>
        <authorList>
            <person name="Mitreva M."/>
        </authorList>
    </citation>
    <scope>NUCLEOTIDE SEQUENCE [LARGE SCALE GENOMIC DNA]</scope>
    <source>
        <strain evidence="1 2">Zhejiang</strain>
    </source>
</reference>